<feature type="signal peptide" evidence="1">
    <location>
        <begin position="1"/>
        <end position="21"/>
    </location>
</feature>
<keyword evidence="3" id="KW-1185">Reference proteome</keyword>
<keyword evidence="1" id="KW-0732">Signal</keyword>
<name>A0A840B0E6_9SPHN</name>
<dbReference type="AlphaFoldDB" id="A0A840B0E6"/>
<proteinExistence type="predicted"/>
<comment type="caution">
    <text evidence="2">The sequence shown here is derived from an EMBL/GenBank/DDBJ whole genome shotgun (WGS) entry which is preliminary data.</text>
</comment>
<feature type="chain" id="PRO_5032532578" evidence="1">
    <location>
        <begin position="22"/>
        <end position="338"/>
    </location>
</feature>
<organism evidence="2 3">
    <name type="scientific">Sphingorhabdus rigui</name>
    <dbReference type="NCBI Taxonomy" id="1282858"/>
    <lineage>
        <taxon>Bacteria</taxon>
        <taxon>Pseudomonadati</taxon>
        <taxon>Pseudomonadota</taxon>
        <taxon>Alphaproteobacteria</taxon>
        <taxon>Sphingomonadales</taxon>
        <taxon>Sphingomonadaceae</taxon>
        <taxon>Sphingorhabdus</taxon>
    </lineage>
</organism>
<gene>
    <name evidence="2" type="ORF">GGR91_000934</name>
</gene>
<protein>
    <submittedName>
        <fullName evidence="2">Putative repeat protein (TIGR03806 family)</fullName>
    </submittedName>
</protein>
<dbReference type="Proteomes" id="UP000581447">
    <property type="component" value="Unassembled WGS sequence"/>
</dbReference>
<accession>A0A840B0E6</accession>
<dbReference type="InterPro" id="IPR022269">
    <property type="entry name" value="SO_2930-like_C"/>
</dbReference>
<dbReference type="RefSeq" id="WP_183940537.1">
    <property type="nucleotide sequence ID" value="NZ_BAABBG010000001.1"/>
</dbReference>
<dbReference type="EMBL" id="JACIEA010000001">
    <property type="protein sequence ID" value="MBB3942712.1"/>
    <property type="molecule type" value="Genomic_DNA"/>
</dbReference>
<evidence type="ECO:0000313" key="2">
    <source>
        <dbReference type="EMBL" id="MBB3942712.1"/>
    </source>
</evidence>
<dbReference type="NCBIfam" id="TIGR03806">
    <property type="entry name" value="chp_HNE_0200"/>
    <property type="match status" value="1"/>
</dbReference>
<reference evidence="2 3" key="1">
    <citation type="submission" date="2020-08" db="EMBL/GenBank/DDBJ databases">
        <title>Genomic Encyclopedia of Type Strains, Phase IV (KMG-IV): sequencing the most valuable type-strain genomes for metagenomic binning, comparative biology and taxonomic classification.</title>
        <authorList>
            <person name="Goeker M."/>
        </authorList>
    </citation>
    <scope>NUCLEOTIDE SEQUENCE [LARGE SCALE GENOMIC DNA]</scope>
    <source>
        <strain evidence="2 3">DSM 29050</strain>
    </source>
</reference>
<evidence type="ECO:0000313" key="3">
    <source>
        <dbReference type="Proteomes" id="UP000581447"/>
    </source>
</evidence>
<evidence type="ECO:0000256" key="1">
    <source>
        <dbReference type="SAM" id="SignalP"/>
    </source>
</evidence>
<sequence length="338" mass="35843">MRFVVPFVLAFAAAVATSAASDDPAAIAIAGPQNPATLSAFGFFDGGAERPSPRLIPYELRTPLFSDYAAKQRFIYVPEGTQIGADADGKLIFPVGSALIKSFGYPAKSGGLNVIETRVLLHQAQGWVALPYVWRADGKDADLRVGGTRVPVTFAHGGNDLSVNYSVPNKNQCKQCHSAAGNIMPIGPVWQNMAFPRAADARAIVKAVPSLARLQPYPKWDDSRTGSLEDRARQYLKVNCGHCHAPQGSASNSGLFLDGSATGAAALGIGKRPVAAGRASGDLDFIIAPGQPDQSILIKRMESTDPGIAMPELGRSTVHEEGVELLRQWIAAMPSNTH</sequence>